<protein>
    <submittedName>
        <fullName evidence="1">Uncharacterized protein</fullName>
    </submittedName>
</protein>
<dbReference type="Proteomes" id="UP000321812">
    <property type="component" value="Unassembled WGS sequence"/>
</dbReference>
<evidence type="ECO:0000313" key="1">
    <source>
        <dbReference type="EMBL" id="TWO18026.1"/>
    </source>
</evidence>
<name>A0A562X8L5_CAMHY</name>
<sequence length="132" mass="15591">MQNHCYFTMQEQLSQVLNILQQKDNIENYPDVIIMLCKKLSILYMDDLKSILGSNLSDDEIFKKLKEFDSGEYELALEIFADFYYTAIDDENKIASNNPLLKKYGKEWLKRSYADMQLIVSMIDEFKEYLKG</sequence>
<gene>
    <name evidence="1" type="ORF">YZ82_08445</name>
</gene>
<comment type="caution">
    <text evidence="1">The sequence shown here is derived from an EMBL/GenBank/DDBJ whole genome shotgun (WGS) entry which is preliminary data.</text>
</comment>
<dbReference type="EMBL" id="VOAP01000029">
    <property type="protein sequence ID" value="TWO18026.1"/>
    <property type="molecule type" value="Genomic_DNA"/>
</dbReference>
<dbReference type="RefSeq" id="WP_147497630.1">
    <property type="nucleotide sequence ID" value="NZ_VOAP01000029.1"/>
</dbReference>
<proteinExistence type="predicted"/>
<accession>A0A562X8L5</accession>
<dbReference type="AlphaFoldDB" id="A0A562X8L5"/>
<organism evidence="1 2">
    <name type="scientific">Campylobacter hyointestinalis</name>
    <dbReference type="NCBI Taxonomy" id="198"/>
    <lineage>
        <taxon>Bacteria</taxon>
        <taxon>Pseudomonadati</taxon>
        <taxon>Campylobacterota</taxon>
        <taxon>Epsilonproteobacteria</taxon>
        <taxon>Campylobacterales</taxon>
        <taxon>Campylobacteraceae</taxon>
        <taxon>Campylobacter</taxon>
    </lineage>
</organism>
<reference evidence="1 2" key="1">
    <citation type="submission" date="2019-07" db="EMBL/GenBank/DDBJ databases">
        <title>Rapid identification of Enteric Bacteria from Whole Genome Sequences (WGS) using Average Nucleotide Identity (ANI).</title>
        <authorList>
            <person name="Lane C."/>
        </authorList>
    </citation>
    <scope>NUCLEOTIDE SEQUENCE [LARGE SCALE GENOMIC DNA]</scope>
    <source>
        <strain evidence="1 2">D2411</strain>
    </source>
</reference>
<evidence type="ECO:0000313" key="2">
    <source>
        <dbReference type="Proteomes" id="UP000321812"/>
    </source>
</evidence>